<evidence type="ECO:0000256" key="1">
    <source>
        <dbReference type="ARBA" id="ARBA00022801"/>
    </source>
</evidence>
<gene>
    <name evidence="4" type="ORF">GMARGA_LOCUS10589</name>
</gene>
<dbReference type="InterPro" id="IPR011545">
    <property type="entry name" value="DEAD/DEAH_box_helicase_dom"/>
</dbReference>
<dbReference type="Pfam" id="PF00270">
    <property type="entry name" value="DEAD"/>
    <property type="match status" value="1"/>
</dbReference>
<comment type="caution">
    <text evidence="4">The sequence shown here is derived from an EMBL/GenBank/DDBJ whole genome shotgun (WGS) entry which is preliminary data.</text>
</comment>
<dbReference type="InterPro" id="IPR014001">
    <property type="entry name" value="Helicase_ATP-bd"/>
</dbReference>
<dbReference type="EMBL" id="CAJVQB010005959">
    <property type="protein sequence ID" value="CAG8674029.1"/>
    <property type="molecule type" value="Genomic_DNA"/>
</dbReference>
<keyword evidence="5" id="KW-1185">Reference proteome</keyword>
<dbReference type="Gene3D" id="3.40.50.300">
    <property type="entry name" value="P-loop containing nucleotide triphosphate hydrolases"/>
    <property type="match status" value="1"/>
</dbReference>
<keyword evidence="2" id="KW-0067">ATP-binding</keyword>
<dbReference type="InterPro" id="IPR055124">
    <property type="entry name" value="PIN-like_DDX60"/>
</dbReference>
<dbReference type="SMART" id="SM00487">
    <property type="entry name" value="DEXDc"/>
    <property type="match status" value="1"/>
</dbReference>
<accession>A0ABN7UTS0</accession>
<evidence type="ECO:0000313" key="4">
    <source>
        <dbReference type="EMBL" id="CAG8674029.1"/>
    </source>
</evidence>
<name>A0ABN7UTS0_GIGMA</name>
<dbReference type="PROSITE" id="PS51192">
    <property type="entry name" value="HELICASE_ATP_BIND_1"/>
    <property type="match status" value="1"/>
</dbReference>
<dbReference type="InterPro" id="IPR052431">
    <property type="entry name" value="SKI2_subfamily_helicases"/>
</dbReference>
<proteinExistence type="predicted"/>
<feature type="non-terminal residue" evidence="4">
    <location>
        <position position="1"/>
    </location>
</feature>
<dbReference type="PANTHER" id="PTHR44533:SF4">
    <property type="entry name" value="DEAD_H RNA HELICASE, PUTATIVE-RELATED"/>
    <property type="match status" value="1"/>
</dbReference>
<dbReference type="Pfam" id="PF23002">
    <property type="entry name" value="PIN-like_DDX60"/>
    <property type="match status" value="1"/>
</dbReference>
<evidence type="ECO:0000313" key="5">
    <source>
        <dbReference type="Proteomes" id="UP000789901"/>
    </source>
</evidence>
<dbReference type="SUPFAM" id="SSF52540">
    <property type="entry name" value="P-loop containing nucleoside triphosphate hydrolases"/>
    <property type="match status" value="1"/>
</dbReference>
<dbReference type="Proteomes" id="UP000789901">
    <property type="component" value="Unassembled WGS sequence"/>
</dbReference>
<evidence type="ECO:0000259" key="3">
    <source>
        <dbReference type="PROSITE" id="PS51192"/>
    </source>
</evidence>
<keyword evidence="2" id="KW-0347">Helicase</keyword>
<sequence>MEGKYCIDYLNTWYNGLRSRYVDLTGDFGGSELFVVEDDSLLYEFLCDPERHFLNFKQSYGGGQFLSLTYLIETFLNKLKLRGCIFHLVFFHGHKVIWNFDPKFRIAREIIIDHLKSCQHESKIPVYEFPAWWDPQFDKYIDGRQPLFILSGDGTIENTKNPTILSKKKRIEFRNSRAQAFVFDRGGNVELSTIENVPNIVRLCSTEATESQALFCKSPFNEQESKKIFSNLFNKQKNQSIFKNGGKRLILIIISLIALFKIKSEPIYRIFSEIKSKPIYRIFSKIFLLHIYLLDYITLPSKTMSSIPEKKVSNVNKFLENFYNCCANILVNNSFSNLEDMKNNLADFVDTRIFISLIKLQKDECLDFNCLPKEIQREFDTAWNILECYDKNKIINFGDLLDNIQIQETNIPIYANKELSLLPFDYPFFVKILGDMQLELSENDNDDIVDSGSCGIAGDIPTKKLIEQANKDKLEKSLKDDEASFNIIIEETKKCSNLESKLSYLCDQIDKKDKFKHPKIKIRAQNYKLQLLFNQWNEYCINADSKKKDSNNYAIPVEIYRQIFFIAQNFSTFIDKDQKDYLLQILERLGLEDSKNRLLTMFQILYAGHLIDRNTNSVDDKRVKNFKPDQWQCEVLDVIGNNESALVCCPTSSGKTFISFYAIEKILREDDEAEVYGRFEKNYTHGGKTVWGIRTREYNENHDKCQILVTVPEMLEILLLSPSNVKWVSRIRRIILDEVHCIGEMDGGSTWETLLLLAQCPILALSATIRTIW</sequence>
<evidence type="ECO:0000256" key="2">
    <source>
        <dbReference type="ARBA" id="ARBA00022806"/>
    </source>
</evidence>
<protein>
    <submittedName>
        <fullName evidence="4">7843_t:CDS:1</fullName>
    </submittedName>
</protein>
<keyword evidence="2" id="KW-0547">Nucleotide-binding</keyword>
<dbReference type="Pfam" id="PF26167">
    <property type="entry name" value="TPR_DDX60"/>
    <property type="match status" value="1"/>
</dbReference>
<feature type="domain" description="Helicase ATP-binding" evidence="3">
    <location>
        <begin position="636"/>
        <end position="773"/>
    </location>
</feature>
<dbReference type="PANTHER" id="PTHR44533">
    <property type="entry name" value="DEAD/H RNA HELICASE, PUTATIVE-RELATED"/>
    <property type="match status" value="1"/>
</dbReference>
<reference evidence="4 5" key="1">
    <citation type="submission" date="2021-06" db="EMBL/GenBank/DDBJ databases">
        <authorList>
            <person name="Kallberg Y."/>
            <person name="Tangrot J."/>
            <person name="Rosling A."/>
        </authorList>
    </citation>
    <scope>NUCLEOTIDE SEQUENCE [LARGE SCALE GENOMIC DNA]</scope>
    <source>
        <strain evidence="4 5">120-4 pot B 10/14</strain>
    </source>
</reference>
<keyword evidence="1" id="KW-0378">Hydrolase</keyword>
<organism evidence="4 5">
    <name type="scientific">Gigaspora margarita</name>
    <dbReference type="NCBI Taxonomy" id="4874"/>
    <lineage>
        <taxon>Eukaryota</taxon>
        <taxon>Fungi</taxon>
        <taxon>Fungi incertae sedis</taxon>
        <taxon>Mucoromycota</taxon>
        <taxon>Glomeromycotina</taxon>
        <taxon>Glomeromycetes</taxon>
        <taxon>Diversisporales</taxon>
        <taxon>Gigasporaceae</taxon>
        <taxon>Gigaspora</taxon>
    </lineage>
</organism>
<dbReference type="InterPro" id="IPR027417">
    <property type="entry name" value="P-loop_NTPase"/>
</dbReference>